<dbReference type="Pfam" id="PF00174">
    <property type="entry name" value="Oxidored_molyb"/>
    <property type="match status" value="1"/>
</dbReference>
<dbReference type="SUPFAM" id="SSF56524">
    <property type="entry name" value="Oxidoreductase molybdopterin-binding domain"/>
    <property type="match status" value="1"/>
</dbReference>
<organism evidence="4 5">
    <name type="scientific">Streptosporangium vulgare</name>
    <dbReference type="NCBI Taxonomy" id="46190"/>
    <lineage>
        <taxon>Bacteria</taxon>
        <taxon>Bacillati</taxon>
        <taxon>Actinomycetota</taxon>
        <taxon>Actinomycetes</taxon>
        <taxon>Streptosporangiales</taxon>
        <taxon>Streptosporangiaceae</taxon>
        <taxon>Streptosporangium</taxon>
    </lineage>
</organism>
<evidence type="ECO:0000313" key="4">
    <source>
        <dbReference type="EMBL" id="MFB9679052.1"/>
    </source>
</evidence>
<dbReference type="InterPro" id="IPR000572">
    <property type="entry name" value="OxRdtase_Mopterin-bd_dom"/>
</dbReference>
<comment type="caution">
    <text evidence="4">The sequence shown here is derived from an EMBL/GenBank/DDBJ whole genome shotgun (WGS) entry which is preliminary data.</text>
</comment>
<proteinExistence type="predicted"/>
<dbReference type="Proteomes" id="UP001589610">
    <property type="component" value="Unassembled WGS sequence"/>
</dbReference>
<dbReference type="RefSeq" id="WP_344748790.1">
    <property type="nucleotide sequence ID" value="NZ_BAAAWW010000170.1"/>
</dbReference>
<feature type="domain" description="Oxidoreductase molybdopterin-binding" evidence="3">
    <location>
        <begin position="312"/>
        <end position="441"/>
    </location>
</feature>
<sequence length="444" mass="48105">MSGASRERGPAGGEPAKGEGTPRGRVWPRGPFRPEFWRSPLRGPWLTAVFGLVLLAGIPIVALTGLVSYAAYNPRLPGNDITPERGLLGFYLFDWPTHPVWLYRLNQGVHVILGLTLVPLLLAKLWSVIPKLFAWPPARSPAQLLERAGLLLLVGGVVFQFVTGILNIQLLYVFPFSFYPAHLYGAWIFLAALVAHVILKLPRAITALRSRGFRQELRTRLRDTHPEPPDPDGLVPVAPAPPTISRRGLLAFVGGGSLTMFGLSVGQTVDGPLRGTALLAPHGRTYGPGPNDFQVNKTAAAMGIREAETGPGWRLALTGPRPVRLSRADLLALPLHTYRLPIACVEGWSTEQEWTGVRLADLARLAGAADGSGVFVRSLQRGGVFGHASLSARQTADPRSLLALQVNGADLSMDHGFPARVIVPNAPGVHNTKWVRELDFRSFS</sequence>
<accession>A0ABV5TJ66</accession>
<evidence type="ECO:0000256" key="1">
    <source>
        <dbReference type="SAM" id="MobiDB-lite"/>
    </source>
</evidence>
<keyword evidence="2" id="KW-0812">Transmembrane</keyword>
<feature type="region of interest" description="Disordered" evidence="1">
    <location>
        <begin position="1"/>
        <end position="27"/>
    </location>
</feature>
<feature type="transmembrane region" description="Helical" evidence="2">
    <location>
        <begin position="109"/>
        <end position="129"/>
    </location>
</feature>
<dbReference type="InterPro" id="IPR036374">
    <property type="entry name" value="OxRdtase_Mopterin-bd_sf"/>
</dbReference>
<reference evidence="4 5" key="1">
    <citation type="submission" date="2024-09" db="EMBL/GenBank/DDBJ databases">
        <authorList>
            <person name="Sun Q."/>
            <person name="Mori K."/>
        </authorList>
    </citation>
    <scope>NUCLEOTIDE SEQUENCE [LARGE SCALE GENOMIC DNA]</scope>
    <source>
        <strain evidence="4 5">JCM 3028</strain>
    </source>
</reference>
<name>A0ABV5TJ66_9ACTN</name>
<evidence type="ECO:0000259" key="3">
    <source>
        <dbReference type="Pfam" id="PF00174"/>
    </source>
</evidence>
<dbReference type="PANTHER" id="PTHR43032">
    <property type="entry name" value="PROTEIN-METHIONINE-SULFOXIDE REDUCTASE"/>
    <property type="match status" value="1"/>
</dbReference>
<keyword evidence="2" id="KW-1133">Transmembrane helix</keyword>
<evidence type="ECO:0000256" key="2">
    <source>
        <dbReference type="SAM" id="Phobius"/>
    </source>
</evidence>
<gene>
    <name evidence="4" type="ORF">ACFFRH_26545</name>
</gene>
<feature type="transmembrane region" description="Helical" evidence="2">
    <location>
        <begin position="184"/>
        <end position="201"/>
    </location>
</feature>
<dbReference type="Gene3D" id="3.90.420.10">
    <property type="entry name" value="Oxidoreductase, molybdopterin-binding domain"/>
    <property type="match status" value="1"/>
</dbReference>
<dbReference type="EMBL" id="JBHMBS010000013">
    <property type="protein sequence ID" value="MFB9679052.1"/>
    <property type="molecule type" value="Genomic_DNA"/>
</dbReference>
<feature type="transmembrane region" description="Helical" evidence="2">
    <location>
        <begin position="150"/>
        <end position="172"/>
    </location>
</feature>
<protein>
    <submittedName>
        <fullName evidence="4">Molybdopterin-dependent oxidoreductase</fullName>
    </submittedName>
</protein>
<evidence type="ECO:0000313" key="5">
    <source>
        <dbReference type="Proteomes" id="UP001589610"/>
    </source>
</evidence>
<keyword evidence="5" id="KW-1185">Reference proteome</keyword>
<dbReference type="PANTHER" id="PTHR43032:SF2">
    <property type="entry name" value="BLL0505 PROTEIN"/>
    <property type="match status" value="1"/>
</dbReference>
<keyword evidence="2" id="KW-0472">Membrane</keyword>
<feature type="transmembrane region" description="Helical" evidence="2">
    <location>
        <begin position="45"/>
        <end position="72"/>
    </location>
</feature>
<dbReference type="CDD" id="cd00321">
    <property type="entry name" value="SO_family_Moco"/>
    <property type="match status" value="1"/>
</dbReference>